<evidence type="ECO:0000313" key="2">
    <source>
        <dbReference type="EMBL" id="PSL44370.1"/>
    </source>
</evidence>
<feature type="signal peptide" evidence="1">
    <location>
        <begin position="1"/>
        <end position="21"/>
    </location>
</feature>
<gene>
    <name evidence="2" type="ORF">CLV51_106236</name>
</gene>
<accession>A0A2P8HDR0</accession>
<dbReference type="EMBL" id="PYAW01000006">
    <property type="protein sequence ID" value="PSL44370.1"/>
    <property type="molecule type" value="Genomic_DNA"/>
</dbReference>
<dbReference type="RefSeq" id="WP_106530647.1">
    <property type="nucleotide sequence ID" value="NZ_PYAW01000006.1"/>
</dbReference>
<comment type="caution">
    <text evidence="2">The sequence shown here is derived from an EMBL/GenBank/DDBJ whole genome shotgun (WGS) entry which is preliminary data.</text>
</comment>
<name>A0A2P8HDR0_CHINA</name>
<keyword evidence="3" id="KW-1185">Reference proteome</keyword>
<evidence type="ECO:0000313" key="3">
    <source>
        <dbReference type="Proteomes" id="UP000240971"/>
    </source>
</evidence>
<dbReference type="InterPro" id="IPR029045">
    <property type="entry name" value="ClpP/crotonase-like_dom_sf"/>
</dbReference>
<proteinExistence type="predicted"/>
<dbReference type="OrthoDB" id="5480566at2"/>
<dbReference type="AlphaFoldDB" id="A0A2P8HDR0"/>
<organism evidence="2 3">
    <name type="scientific">Chitinophaga niastensis</name>
    <dbReference type="NCBI Taxonomy" id="536980"/>
    <lineage>
        <taxon>Bacteria</taxon>
        <taxon>Pseudomonadati</taxon>
        <taxon>Bacteroidota</taxon>
        <taxon>Chitinophagia</taxon>
        <taxon>Chitinophagales</taxon>
        <taxon>Chitinophagaceae</taxon>
        <taxon>Chitinophaga</taxon>
    </lineage>
</organism>
<dbReference type="Proteomes" id="UP000240971">
    <property type="component" value="Unassembled WGS sequence"/>
</dbReference>
<dbReference type="NCBIfam" id="NF047558">
    <property type="entry name" value="TPR_END_plus"/>
    <property type="match status" value="1"/>
</dbReference>
<dbReference type="SMART" id="SM00028">
    <property type="entry name" value="TPR"/>
    <property type="match status" value="2"/>
</dbReference>
<dbReference type="InterPro" id="IPR019734">
    <property type="entry name" value="TPR_rpt"/>
</dbReference>
<keyword evidence="1" id="KW-0732">Signal</keyword>
<dbReference type="Gene3D" id="3.90.226.10">
    <property type="entry name" value="2-enoyl-CoA Hydratase, Chain A, domain 1"/>
    <property type="match status" value="1"/>
</dbReference>
<dbReference type="SUPFAM" id="SSF52096">
    <property type="entry name" value="ClpP/crotonase"/>
    <property type="match status" value="1"/>
</dbReference>
<dbReference type="InterPro" id="IPR011990">
    <property type="entry name" value="TPR-like_helical_dom_sf"/>
</dbReference>
<dbReference type="Gene3D" id="1.25.40.10">
    <property type="entry name" value="Tetratricopeptide repeat domain"/>
    <property type="match status" value="1"/>
</dbReference>
<dbReference type="SUPFAM" id="SSF48452">
    <property type="entry name" value="TPR-like"/>
    <property type="match status" value="1"/>
</dbReference>
<evidence type="ECO:0000256" key="1">
    <source>
        <dbReference type="SAM" id="SignalP"/>
    </source>
</evidence>
<protein>
    <submittedName>
        <fullName evidence="2">Uncharacterized protein</fullName>
    </submittedName>
</protein>
<sequence length="571" mass="65762">MRTLSIACFLLTICITTKTQAQQHNDYDINKFITTLKNANDYTTAGSWKEAAMAWGEIVTINPLQGEYWDNLGEACMHEHHYEYAIVAYEQSYRLGYDLPHMALYHIAGCYAQSGQPEKALDYLERAMKEGSYLREYAQHDTLFTSLQQQPRFKKVLDICPVNKLSRREGWLSDIRLFAKEYKRLSYAPFQKMPEKDFDEAIAVINDHINHLTDAEITIELAKILGKSADGHTRFFAFFNMMKIPPQPGFDQYLPLKFFLFKEGLYVIQADKKYEHLVGAQVLNFDHTSVSKVLEAVYPLIATDRQNSMWLKRMAPNYMRVAGLLKGLHVIDSIGEITLTIKDINGILQTVKVQSQPDDFLAFHHTPAGWTNVNAYLKDKTPLYLQHIEKPYWFQLIPENKTVYFQFNRVRQDTAEAFKDFITRLFKFIDDNDVDKLVIDLRWNGGGNTFMLKPLIQGLIKSKINQKGKLFGIIGRGTFSAAQNLTTQLERNTEITFAGEPSGSNPNFIGEDHPFTLPYSKLIVNFSTLYWQSSHPLDNRTWTAPDIYIEPTFADFITGQDRALQMVLKIK</sequence>
<reference evidence="2 3" key="1">
    <citation type="submission" date="2018-03" db="EMBL/GenBank/DDBJ databases">
        <title>Genomic Encyclopedia of Archaeal and Bacterial Type Strains, Phase II (KMG-II): from individual species to whole genera.</title>
        <authorList>
            <person name="Goeker M."/>
        </authorList>
    </citation>
    <scope>NUCLEOTIDE SEQUENCE [LARGE SCALE GENOMIC DNA]</scope>
    <source>
        <strain evidence="2 3">DSM 24859</strain>
    </source>
</reference>
<feature type="chain" id="PRO_5015164561" evidence="1">
    <location>
        <begin position="22"/>
        <end position="571"/>
    </location>
</feature>